<protein>
    <submittedName>
        <fullName evidence="2">Uncharacterized protein</fullName>
    </submittedName>
</protein>
<name>A0A6J4S9M3_9ACTN</name>
<dbReference type="EMBL" id="CADCVP010000159">
    <property type="protein sequence ID" value="CAA9493498.1"/>
    <property type="molecule type" value="Genomic_DNA"/>
</dbReference>
<evidence type="ECO:0000256" key="1">
    <source>
        <dbReference type="SAM" id="MobiDB-lite"/>
    </source>
</evidence>
<feature type="compositionally biased region" description="Acidic residues" evidence="1">
    <location>
        <begin position="10"/>
        <end position="19"/>
    </location>
</feature>
<evidence type="ECO:0000313" key="2">
    <source>
        <dbReference type="EMBL" id="CAA9493498.1"/>
    </source>
</evidence>
<gene>
    <name evidence="2" type="ORF">AVDCRST_MAG69-1479</name>
</gene>
<sequence>MADEKQQDQSTEDEVDEAVADATSDTVKLPNEAESEPANVEGSEAQLP</sequence>
<organism evidence="2">
    <name type="scientific">uncultured Solirubrobacteraceae bacterium</name>
    <dbReference type="NCBI Taxonomy" id="1162706"/>
    <lineage>
        <taxon>Bacteria</taxon>
        <taxon>Bacillati</taxon>
        <taxon>Actinomycetota</taxon>
        <taxon>Thermoleophilia</taxon>
        <taxon>Solirubrobacterales</taxon>
        <taxon>Solirubrobacteraceae</taxon>
        <taxon>environmental samples</taxon>
    </lineage>
</organism>
<feature type="region of interest" description="Disordered" evidence="1">
    <location>
        <begin position="1"/>
        <end position="48"/>
    </location>
</feature>
<accession>A0A6J4S9M3</accession>
<dbReference type="AlphaFoldDB" id="A0A6J4S9M3"/>
<proteinExistence type="predicted"/>
<reference evidence="2" key="1">
    <citation type="submission" date="2020-02" db="EMBL/GenBank/DDBJ databases">
        <authorList>
            <person name="Meier V. D."/>
        </authorList>
    </citation>
    <scope>NUCLEOTIDE SEQUENCE</scope>
    <source>
        <strain evidence="2">AVDCRST_MAG69</strain>
    </source>
</reference>